<dbReference type="Pfam" id="PF04186">
    <property type="entry name" value="FxsA"/>
    <property type="match status" value="1"/>
</dbReference>
<reference evidence="3 4" key="1">
    <citation type="submission" date="2016-09" db="EMBL/GenBank/DDBJ databases">
        <title>Acidihalobacter prosperus V6 (DSM14174).</title>
        <authorList>
            <person name="Khaleque H.N."/>
            <person name="Ramsay J.P."/>
            <person name="Murphy R.J.T."/>
            <person name="Kaksonen A.H."/>
            <person name="Boxall N.J."/>
            <person name="Watkin E.L.J."/>
        </authorList>
    </citation>
    <scope>NUCLEOTIDE SEQUENCE [LARGE SCALE GENOMIC DNA]</scope>
    <source>
        <strain evidence="3 4">V6</strain>
    </source>
</reference>
<keyword evidence="2" id="KW-0472">Membrane</keyword>
<gene>
    <name evidence="3" type="ORF">BJI67_02955</name>
</gene>
<feature type="transmembrane region" description="Helical" evidence="2">
    <location>
        <begin position="78"/>
        <end position="103"/>
    </location>
</feature>
<keyword evidence="2" id="KW-1133">Transmembrane helix</keyword>
<proteinExistence type="predicted"/>
<feature type="transmembrane region" description="Helical" evidence="2">
    <location>
        <begin position="30"/>
        <end position="49"/>
    </location>
</feature>
<dbReference type="RefSeq" id="WP_070073914.1">
    <property type="nucleotide sequence ID" value="NZ_CP017448.1"/>
</dbReference>
<sequence>MRPFPLFVFLLLGFPLIELYLLIELGTLIGALPTVALVVGTALLGAYLLRYQGLNNYRRMQQSLARGEVPAQEMIEGVVILLGAVLLLIPGPITDVLGVLCLIPPLRRRIVAFWLRRLVVEVRMSGRGPGAPGGRVIEGDSRDIPHDRES</sequence>
<keyword evidence="2" id="KW-0812">Transmembrane</keyword>
<evidence type="ECO:0000313" key="3">
    <source>
        <dbReference type="EMBL" id="AOV18387.1"/>
    </source>
</evidence>
<keyword evidence="4" id="KW-1185">Reference proteome</keyword>
<dbReference type="AlphaFoldDB" id="A0A1D8KBT9"/>
<evidence type="ECO:0000313" key="4">
    <source>
        <dbReference type="Proteomes" id="UP000095342"/>
    </source>
</evidence>
<evidence type="ECO:0000256" key="2">
    <source>
        <dbReference type="SAM" id="Phobius"/>
    </source>
</evidence>
<feature type="region of interest" description="Disordered" evidence="1">
    <location>
        <begin position="127"/>
        <end position="150"/>
    </location>
</feature>
<name>A0A1D8KBT9_9GAMM</name>
<dbReference type="PANTHER" id="PTHR35335:SF1">
    <property type="entry name" value="UPF0716 PROTEIN FXSA"/>
    <property type="match status" value="1"/>
</dbReference>
<organism evidence="3 4">
    <name type="scientific">Acidihalobacter aeolianus</name>
    <dbReference type="NCBI Taxonomy" id="2792603"/>
    <lineage>
        <taxon>Bacteria</taxon>
        <taxon>Pseudomonadati</taxon>
        <taxon>Pseudomonadota</taxon>
        <taxon>Gammaproteobacteria</taxon>
        <taxon>Chromatiales</taxon>
        <taxon>Ectothiorhodospiraceae</taxon>
        <taxon>Acidihalobacter</taxon>
    </lineage>
</organism>
<evidence type="ECO:0000256" key="1">
    <source>
        <dbReference type="SAM" id="MobiDB-lite"/>
    </source>
</evidence>
<dbReference type="NCBIfam" id="NF008528">
    <property type="entry name" value="PRK11463.1-2"/>
    <property type="match status" value="1"/>
</dbReference>
<dbReference type="PANTHER" id="PTHR35335">
    <property type="entry name" value="UPF0716 PROTEIN FXSA"/>
    <property type="match status" value="1"/>
</dbReference>
<dbReference type="Proteomes" id="UP000095342">
    <property type="component" value="Chromosome"/>
</dbReference>
<feature type="compositionally biased region" description="Basic and acidic residues" evidence="1">
    <location>
        <begin position="137"/>
        <end position="150"/>
    </location>
</feature>
<dbReference type="EMBL" id="CP017448">
    <property type="protein sequence ID" value="AOV18387.1"/>
    <property type="molecule type" value="Genomic_DNA"/>
</dbReference>
<dbReference type="KEGG" id="aaeo:BJI67_02955"/>
<feature type="transmembrane region" description="Helical" evidence="2">
    <location>
        <begin position="6"/>
        <end position="23"/>
    </location>
</feature>
<accession>A0A1D8KBT9</accession>
<protein>
    <recommendedName>
        <fullName evidence="5">Exlusion protein FxsA</fullName>
    </recommendedName>
</protein>
<evidence type="ECO:0008006" key="5">
    <source>
        <dbReference type="Google" id="ProtNLM"/>
    </source>
</evidence>
<dbReference type="InterPro" id="IPR007313">
    <property type="entry name" value="FxsA"/>
</dbReference>
<dbReference type="GO" id="GO:0016020">
    <property type="term" value="C:membrane"/>
    <property type="evidence" value="ECO:0007669"/>
    <property type="project" value="InterPro"/>
</dbReference>